<feature type="domain" description="Amidohydrolase-related" evidence="7">
    <location>
        <begin position="58"/>
        <end position="334"/>
    </location>
</feature>
<dbReference type="CDD" id="cd01295">
    <property type="entry name" value="AdeC"/>
    <property type="match status" value="1"/>
</dbReference>
<comment type="caution">
    <text evidence="9">The sequence shown here is derived from an EMBL/GenBank/DDBJ whole genome shotgun (WGS) entry which is preliminary data.</text>
</comment>
<keyword evidence="4 6" id="KW-0464">Manganese</keyword>
<comment type="catalytic activity">
    <reaction evidence="5 6">
        <text>adenine + H2O + H(+) = hypoxanthine + NH4(+)</text>
        <dbReference type="Rhea" id="RHEA:23688"/>
        <dbReference type="ChEBI" id="CHEBI:15377"/>
        <dbReference type="ChEBI" id="CHEBI:15378"/>
        <dbReference type="ChEBI" id="CHEBI:16708"/>
        <dbReference type="ChEBI" id="CHEBI:17368"/>
        <dbReference type="ChEBI" id="CHEBI:28938"/>
        <dbReference type="EC" id="3.5.4.2"/>
    </reaction>
</comment>
<dbReference type="AlphaFoldDB" id="H1L0I9"/>
<gene>
    <name evidence="6" type="primary">ade</name>
    <name evidence="9" type="ORF">MetfoDRAFT_1563</name>
</gene>
<keyword evidence="10" id="KW-1185">Reference proteome</keyword>
<evidence type="ECO:0000256" key="5">
    <source>
        <dbReference type="ARBA" id="ARBA00047720"/>
    </source>
</evidence>
<dbReference type="PANTHER" id="PTHR11113">
    <property type="entry name" value="N-ACETYLGLUCOSAMINE-6-PHOSPHATE DEACETYLASE"/>
    <property type="match status" value="1"/>
</dbReference>
<dbReference type="Pfam" id="PF01979">
    <property type="entry name" value="Amidohydro_1"/>
    <property type="match status" value="1"/>
</dbReference>
<dbReference type="NCBIfam" id="TIGR01178">
    <property type="entry name" value="ade"/>
    <property type="match status" value="1"/>
</dbReference>
<dbReference type="GO" id="GO:0006146">
    <property type="term" value="P:adenine catabolic process"/>
    <property type="evidence" value="ECO:0007669"/>
    <property type="project" value="InterPro"/>
</dbReference>
<dbReference type="InterPro" id="IPR032466">
    <property type="entry name" value="Metal_Hydrolase"/>
</dbReference>
<dbReference type="RefSeq" id="WP_007044989.1">
    <property type="nucleotide sequence ID" value="NZ_AGJL01000045.1"/>
</dbReference>
<dbReference type="InterPro" id="IPR006679">
    <property type="entry name" value="Adenine_deam"/>
</dbReference>
<sequence>MIVFKNANIVDVYSGEIVEGNVVVEKDKISFVDLNDEIDKIIEKIKKEVKVIDLKGKYLSPTFIDGHIHIESSHIIPSEFEKFALKSGVTKVVIDPHEIANVLGKEGILFMMDDAEILDVYVMIPSCVPATDLETSGAVIDAEDIAELINLPNVLGLGEVMNYVGVVNEDEKVLKKIEVVKKAGKLIDGHCPQLRGLDLCKYISHGIMSDHECTEEEEVLEKLRLGLKLMIREGTASKNINLLSIAKKINDKRNIMLVSDDVSIKDLDGRYMLKILRKATKYISPIEAIQMVTINPANYFGFDVGIKPGNEASLIIFNDLDNFDVLDIVVKGRFLDEIFKKVKTKNNKIKKSTINYHYKKKEDFLIGGIDYDIKDGSVRAIEPIEDSLITREIVMDVEEAIKLKEKNKINKIFVLERHKNTNNIGKGLIFDFLKEGAVASSYAHDSHNVIAIGNNEDDLALAVNFLKDIGGGFVAVKDGEVVDYLKLNIGGIMGDDGNYVLEKTLSIEDKIKSWSKFGNIFLSMSFFSLPVIPELKITDRGLVKDMKIVDLFIKK</sequence>
<dbReference type="InterPro" id="IPR006680">
    <property type="entry name" value="Amidohydro-rel"/>
</dbReference>
<evidence type="ECO:0000256" key="1">
    <source>
        <dbReference type="ARBA" id="ARBA00006773"/>
    </source>
</evidence>
<evidence type="ECO:0000256" key="2">
    <source>
        <dbReference type="ARBA" id="ARBA00012782"/>
    </source>
</evidence>
<evidence type="ECO:0000259" key="7">
    <source>
        <dbReference type="Pfam" id="PF01979"/>
    </source>
</evidence>
<organism evidence="9 10">
    <name type="scientific">Methanotorris formicicus Mc-S-70</name>
    <dbReference type="NCBI Taxonomy" id="647171"/>
    <lineage>
        <taxon>Archaea</taxon>
        <taxon>Methanobacteriati</taxon>
        <taxon>Methanobacteriota</taxon>
        <taxon>Methanomada group</taxon>
        <taxon>Methanococci</taxon>
        <taxon>Methanococcales</taxon>
        <taxon>Methanocaldococcaceae</taxon>
        <taxon>Methanotorris</taxon>
    </lineage>
</organism>
<dbReference type="SUPFAM" id="SSF51338">
    <property type="entry name" value="Composite domain of metallo-dependent hydrolases"/>
    <property type="match status" value="1"/>
</dbReference>
<evidence type="ECO:0000259" key="8">
    <source>
        <dbReference type="Pfam" id="PF13382"/>
    </source>
</evidence>
<dbReference type="GO" id="GO:0000034">
    <property type="term" value="F:adenine deaminase activity"/>
    <property type="evidence" value="ECO:0007669"/>
    <property type="project" value="UniProtKB-UniRule"/>
</dbReference>
<dbReference type="PANTHER" id="PTHR11113:SF2">
    <property type="entry name" value="ADENINE DEAMINASE"/>
    <property type="match status" value="1"/>
</dbReference>
<evidence type="ECO:0000313" key="10">
    <source>
        <dbReference type="Proteomes" id="UP000003706"/>
    </source>
</evidence>
<dbReference type="Pfam" id="PF13382">
    <property type="entry name" value="Adenine_deam_C"/>
    <property type="match status" value="1"/>
</dbReference>
<dbReference type="Gene3D" id="2.30.40.10">
    <property type="entry name" value="Urease, subunit C, domain 1"/>
    <property type="match status" value="1"/>
</dbReference>
<comment type="cofactor">
    <cofactor evidence="6">
        <name>Mn(2+)</name>
        <dbReference type="ChEBI" id="CHEBI:29035"/>
    </cofactor>
</comment>
<dbReference type="Gene3D" id="3.20.20.140">
    <property type="entry name" value="Metal-dependent hydrolases"/>
    <property type="match status" value="1"/>
</dbReference>
<dbReference type="EC" id="3.5.4.2" evidence="2 6"/>
<feature type="domain" description="Adenine deaminase C-terminal" evidence="8">
    <location>
        <begin position="388"/>
        <end position="544"/>
    </location>
</feature>
<evidence type="ECO:0000256" key="3">
    <source>
        <dbReference type="ARBA" id="ARBA00022801"/>
    </source>
</evidence>
<evidence type="ECO:0000256" key="6">
    <source>
        <dbReference type="HAMAP-Rule" id="MF_01518"/>
    </source>
</evidence>
<accession>H1L0I9</accession>
<dbReference type="PATRIC" id="fig|647171.4.peg.1522"/>
<dbReference type="EMBL" id="AGJL01000045">
    <property type="protein sequence ID" value="EHP84821.1"/>
    <property type="molecule type" value="Genomic_DNA"/>
</dbReference>
<evidence type="ECO:0000256" key="4">
    <source>
        <dbReference type="ARBA" id="ARBA00023211"/>
    </source>
</evidence>
<evidence type="ECO:0000313" key="9">
    <source>
        <dbReference type="EMBL" id="EHP84821.1"/>
    </source>
</evidence>
<dbReference type="OrthoDB" id="24954at2157"/>
<reference evidence="9 10" key="1">
    <citation type="submission" date="2011-09" db="EMBL/GenBank/DDBJ databases">
        <title>The draft genome of Methanotorris formicicus Mc-S-70.</title>
        <authorList>
            <consortium name="US DOE Joint Genome Institute (JGI-PGF)"/>
            <person name="Lucas S."/>
            <person name="Han J."/>
            <person name="Lapidus A."/>
            <person name="Cheng J.-F."/>
            <person name="Goodwin L."/>
            <person name="Pitluck S."/>
            <person name="Peters L."/>
            <person name="Land M.L."/>
            <person name="Hauser L."/>
            <person name="Sieprawska-Lupa M."/>
            <person name="Takai K."/>
            <person name="Miyazaki J."/>
            <person name="Whitman W."/>
            <person name="Woyke T.J."/>
        </authorList>
    </citation>
    <scope>NUCLEOTIDE SEQUENCE [LARGE SCALE GENOMIC DNA]</scope>
    <source>
        <strain evidence="9 10">Mc-S-70</strain>
    </source>
</reference>
<dbReference type="Proteomes" id="UP000003706">
    <property type="component" value="Unassembled WGS sequence"/>
</dbReference>
<comment type="similarity">
    <text evidence="1 6">Belongs to the metallo-dependent hydrolases superfamily. Adenine deaminase family.</text>
</comment>
<dbReference type="HAMAP" id="MF_01518">
    <property type="entry name" value="Adenine_deamin"/>
    <property type="match status" value="1"/>
</dbReference>
<dbReference type="SUPFAM" id="SSF51556">
    <property type="entry name" value="Metallo-dependent hydrolases"/>
    <property type="match status" value="1"/>
</dbReference>
<proteinExistence type="inferred from homology"/>
<dbReference type="STRING" id="647171.MetfoDRAFT_1563"/>
<protein>
    <recommendedName>
        <fullName evidence="2 6">Adenine deaminase</fullName>
        <shortName evidence="6">Adenase</shortName>
        <shortName evidence="6">Adenine aminase</shortName>
        <ecNumber evidence="2 6">3.5.4.2</ecNumber>
    </recommendedName>
</protein>
<name>H1L0I9_9EURY</name>
<dbReference type="InterPro" id="IPR026912">
    <property type="entry name" value="Adenine_deam_C"/>
</dbReference>
<keyword evidence="3 6" id="KW-0378">Hydrolase</keyword>
<dbReference type="InterPro" id="IPR011059">
    <property type="entry name" value="Metal-dep_hydrolase_composite"/>
</dbReference>